<evidence type="ECO:0000256" key="1">
    <source>
        <dbReference type="ARBA" id="ARBA00006328"/>
    </source>
</evidence>
<comment type="similarity">
    <text evidence="1">Belongs to the NmrA-type oxidoreductase family.</text>
</comment>
<dbReference type="Proteomes" id="UP000799767">
    <property type="component" value="Unassembled WGS sequence"/>
</dbReference>
<dbReference type="GO" id="GO:0005634">
    <property type="term" value="C:nucleus"/>
    <property type="evidence" value="ECO:0007669"/>
    <property type="project" value="TreeGrafter"/>
</dbReference>
<proteinExistence type="inferred from homology"/>
<dbReference type="PANTHER" id="PTHR42748:SF26">
    <property type="entry name" value="NMRA-LIKE DOMAIN-CONTAINING PROTEIN"/>
    <property type="match status" value="1"/>
</dbReference>
<keyword evidence="5" id="KW-1185">Reference proteome</keyword>
<evidence type="ECO:0000313" key="5">
    <source>
        <dbReference type="Proteomes" id="UP000799767"/>
    </source>
</evidence>
<protein>
    <recommendedName>
        <fullName evidence="3">NmrA-like domain-containing protein</fullName>
    </recommendedName>
</protein>
<evidence type="ECO:0000313" key="4">
    <source>
        <dbReference type="EMBL" id="KAF2479762.1"/>
    </source>
</evidence>
<dbReference type="RefSeq" id="XP_033586332.1">
    <property type="nucleotide sequence ID" value="XM_033734745.1"/>
</dbReference>
<dbReference type="InterPro" id="IPR036291">
    <property type="entry name" value="NAD(P)-bd_dom_sf"/>
</dbReference>
<evidence type="ECO:0000256" key="2">
    <source>
        <dbReference type="ARBA" id="ARBA00022857"/>
    </source>
</evidence>
<gene>
    <name evidence="4" type="ORF">BDY17DRAFT_304600</name>
</gene>
<dbReference type="PANTHER" id="PTHR42748">
    <property type="entry name" value="NITROGEN METABOLITE REPRESSION PROTEIN NMRA FAMILY MEMBER"/>
    <property type="match status" value="1"/>
</dbReference>
<accession>A0A6A6PIC9</accession>
<dbReference type="EMBL" id="MU001641">
    <property type="protein sequence ID" value="KAF2479762.1"/>
    <property type="molecule type" value="Genomic_DNA"/>
</dbReference>
<dbReference type="AlphaFoldDB" id="A0A6A6PIC9"/>
<dbReference type="OrthoDB" id="3358371at2759"/>
<organism evidence="4 5">
    <name type="scientific">Neohortaea acidophila</name>
    <dbReference type="NCBI Taxonomy" id="245834"/>
    <lineage>
        <taxon>Eukaryota</taxon>
        <taxon>Fungi</taxon>
        <taxon>Dikarya</taxon>
        <taxon>Ascomycota</taxon>
        <taxon>Pezizomycotina</taxon>
        <taxon>Dothideomycetes</taxon>
        <taxon>Dothideomycetidae</taxon>
        <taxon>Mycosphaerellales</taxon>
        <taxon>Teratosphaeriaceae</taxon>
        <taxon>Neohortaea</taxon>
    </lineage>
</organism>
<reference evidence="4" key="1">
    <citation type="journal article" date="2020" name="Stud. Mycol.">
        <title>101 Dothideomycetes genomes: a test case for predicting lifestyles and emergence of pathogens.</title>
        <authorList>
            <person name="Haridas S."/>
            <person name="Albert R."/>
            <person name="Binder M."/>
            <person name="Bloem J."/>
            <person name="Labutti K."/>
            <person name="Salamov A."/>
            <person name="Andreopoulos B."/>
            <person name="Baker S."/>
            <person name="Barry K."/>
            <person name="Bills G."/>
            <person name="Bluhm B."/>
            <person name="Cannon C."/>
            <person name="Castanera R."/>
            <person name="Culley D."/>
            <person name="Daum C."/>
            <person name="Ezra D."/>
            <person name="Gonzalez J."/>
            <person name="Henrissat B."/>
            <person name="Kuo A."/>
            <person name="Liang C."/>
            <person name="Lipzen A."/>
            <person name="Lutzoni F."/>
            <person name="Magnuson J."/>
            <person name="Mondo S."/>
            <person name="Nolan M."/>
            <person name="Ohm R."/>
            <person name="Pangilinan J."/>
            <person name="Park H.-J."/>
            <person name="Ramirez L."/>
            <person name="Alfaro M."/>
            <person name="Sun H."/>
            <person name="Tritt A."/>
            <person name="Yoshinaga Y."/>
            <person name="Zwiers L.-H."/>
            <person name="Turgeon B."/>
            <person name="Goodwin S."/>
            <person name="Spatafora J."/>
            <person name="Crous P."/>
            <person name="Grigoriev I."/>
        </authorList>
    </citation>
    <scope>NUCLEOTIDE SEQUENCE</scope>
    <source>
        <strain evidence="4">CBS 113389</strain>
    </source>
</reference>
<dbReference type="Pfam" id="PF05368">
    <property type="entry name" value="NmrA"/>
    <property type="match status" value="1"/>
</dbReference>
<sequence length="336" mass="37266">MASKIIAIVGITGNQGSSVADVFLKEPGWKVRGITRDPSKESAKALASRGAEMVAGDLDDTESMKKALRGANVIFGNTDFVQFMFDPATQAQAKEQGRGVNELATEHEQVHAINLMDAVAATADTLDLFIYSAFSDAKGWSKGKISYNLHFDVKWAAVEHLKASYPHVWAKTSLLQLVLFMSNWKSFPYARPWKQSDGTYLYRFPMPADFKMPLVDPNADTGNFVKALVNLPPQTNLMGASVLTTWKEWCEIWGKVNGVQCNYEESDPAELEPMLEPAGLGPFGREMGDAFRYIVEFGNSGGDPTAVWPWDLDVKIERTTLEKYFRSQDWSSVLGS</sequence>
<feature type="domain" description="NmrA-like" evidence="3">
    <location>
        <begin position="3"/>
        <end position="301"/>
    </location>
</feature>
<dbReference type="GeneID" id="54475747"/>
<dbReference type="Gene3D" id="3.40.50.720">
    <property type="entry name" value="NAD(P)-binding Rossmann-like Domain"/>
    <property type="match status" value="1"/>
</dbReference>
<keyword evidence="2" id="KW-0521">NADP</keyword>
<dbReference type="Gene3D" id="3.90.25.10">
    <property type="entry name" value="UDP-galactose 4-epimerase, domain 1"/>
    <property type="match status" value="1"/>
</dbReference>
<name>A0A6A6PIC9_9PEZI</name>
<evidence type="ECO:0000259" key="3">
    <source>
        <dbReference type="Pfam" id="PF05368"/>
    </source>
</evidence>
<dbReference type="InterPro" id="IPR051164">
    <property type="entry name" value="NmrA-like_oxidored"/>
</dbReference>
<dbReference type="SUPFAM" id="SSF51735">
    <property type="entry name" value="NAD(P)-binding Rossmann-fold domains"/>
    <property type="match status" value="1"/>
</dbReference>
<dbReference type="InterPro" id="IPR008030">
    <property type="entry name" value="NmrA-like"/>
</dbReference>